<dbReference type="RefSeq" id="WP_148376581.1">
    <property type="nucleotide sequence ID" value="NZ_VSIY01000004.1"/>
</dbReference>
<keyword evidence="3 4" id="KW-0732">Signal</keyword>
<keyword evidence="7" id="KW-1185">Reference proteome</keyword>
<dbReference type="GO" id="GO:0000270">
    <property type="term" value="P:peptidoglycan metabolic process"/>
    <property type="evidence" value="ECO:0007669"/>
    <property type="project" value="InterPro"/>
</dbReference>
<dbReference type="InterPro" id="IPR008939">
    <property type="entry name" value="Lytic_TGlycosylase_superhlx_U"/>
</dbReference>
<name>A0A5D0RMR7_9RHOB</name>
<dbReference type="CDD" id="cd13401">
    <property type="entry name" value="Slt70-like"/>
    <property type="match status" value="1"/>
</dbReference>
<gene>
    <name evidence="6" type="ORF">FVF75_04335</name>
</gene>
<dbReference type="Gene3D" id="1.25.20.10">
    <property type="entry name" value="Bacterial muramidases"/>
    <property type="match status" value="1"/>
</dbReference>
<dbReference type="InterPro" id="IPR023346">
    <property type="entry name" value="Lysozyme-like_dom_sf"/>
</dbReference>
<dbReference type="Pfam" id="PF01464">
    <property type="entry name" value="SLT"/>
    <property type="match status" value="1"/>
</dbReference>
<organism evidence="6 7">
    <name type="scientific">Maritimibacter fusiformis</name>
    <dbReference type="NCBI Taxonomy" id="2603819"/>
    <lineage>
        <taxon>Bacteria</taxon>
        <taxon>Pseudomonadati</taxon>
        <taxon>Pseudomonadota</taxon>
        <taxon>Alphaproteobacteria</taxon>
        <taxon>Rhodobacterales</taxon>
        <taxon>Roseobacteraceae</taxon>
        <taxon>Maritimibacter</taxon>
    </lineage>
</organism>
<dbReference type="PANTHER" id="PTHR37423">
    <property type="entry name" value="SOLUBLE LYTIC MUREIN TRANSGLYCOSYLASE-RELATED"/>
    <property type="match status" value="1"/>
</dbReference>
<feature type="signal peptide" evidence="4">
    <location>
        <begin position="1"/>
        <end position="26"/>
    </location>
</feature>
<evidence type="ECO:0000313" key="6">
    <source>
        <dbReference type="EMBL" id="TYB81971.1"/>
    </source>
</evidence>
<proteinExistence type="inferred from homology"/>
<dbReference type="InterPro" id="IPR008258">
    <property type="entry name" value="Transglycosylase_SLT_dom_1"/>
</dbReference>
<dbReference type="Proteomes" id="UP000322080">
    <property type="component" value="Unassembled WGS sequence"/>
</dbReference>
<evidence type="ECO:0000256" key="4">
    <source>
        <dbReference type="SAM" id="SignalP"/>
    </source>
</evidence>
<dbReference type="Gene3D" id="1.10.530.10">
    <property type="match status" value="1"/>
</dbReference>
<reference evidence="6 7" key="1">
    <citation type="submission" date="2019-08" db="EMBL/GenBank/DDBJ databases">
        <title>Identification of a novel species of the genus Boseongicola.</title>
        <authorList>
            <person name="Zhang X.-Q."/>
        </authorList>
    </citation>
    <scope>NUCLEOTIDE SEQUENCE [LARGE SCALE GENOMIC DNA]</scope>
    <source>
        <strain evidence="6 7">HY14</strain>
    </source>
</reference>
<dbReference type="SUPFAM" id="SSF48435">
    <property type="entry name" value="Bacterial muramidases"/>
    <property type="match status" value="1"/>
</dbReference>
<dbReference type="PANTHER" id="PTHR37423:SF2">
    <property type="entry name" value="MEMBRANE-BOUND LYTIC MUREIN TRANSGLYCOSYLASE C"/>
    <property type="match status" value="1"/>
</dbReference>
<dbReference type="InterPro" id="IPR000189">
    <property type="entry name" value="Transglyc_AS"/>
</dbReference>
<evidence type="ECO:0000256" key="3">
    <source>
        <dbReference type="ARBA" id="ARBA00022729"/>
    </source>
</evidence>
<dbReference type="GO" id="GO:0004553">
    <property type="term" value="F:hydrolase activity, hydrolyzing O-glycosyl compounds"/>
    <property type="evidence" value="ECO:0007669"/>
    <property type="project" value="InterPro"/>
</dbReference>
<comment type="similarity">
    <text evidence="2">Belongs to the virb1 family.</text>
</comment>
<dbReference type="GO" id="GO:0042597">
    <property type="term" value="C:periplasmic space"/>
    <property type="evidence" value="ECO:0007669"/>
    <property type="project" value="InterPro"/>
</dbReference>
<evidence type="ECO:0000313" key="7">
    <source>
        <dbReference type="Proteomes" id="UP000322080"/>
    </source>
</evidence>
<accession>A0A5D0RMR7</accession>
<dbReference type="GO" id="GO:0016020">
    <property type="term" value="C:membrane"/>
    <property type="evidence" value="ECO:0007669"/>
    <property type="project" value="InterPro"/>
</dbReference>
<comment type="similarity">
    <text evidence="1">Belongs to the transglycosylase Slt family.</text>
</comment>
<dbReference type="GO" id="GO:0008933">
    <property type="term" value="F:peptidoglycan lytic transglycosylase activity"/>
    <property type="evidence" value="ECO:0007669"/>
    <property type="project" value="InterPro"/>
</dbReference>
<evidence type="ECO:0000259" key="5">
    <source>
        <dbReference type="Pfam" id="PF01464"/>
    </source>
</evidence>
<sequence length="656" mass="72860">MVAILSRRMRAALAPILLFFLTLLPAAGQDAASVSALVRGLELMRSGDWDAALVAAGPTGSVAQDIVQWNRLRAGQGTFAEARAFLARRPDWPGLSLLRKRSEATIPEEASHAAVLDFFLHEKPQTGAGSLRFAKALWETGAKDAAMAEAIRAWTSLSLDDEEYQGFRTDWPKTTAAHHVARLDMLLWRGLTEQAEKMLALVDDAHQKLARARIALRDDKPGVDGLIEAVPSSLANDPGLAYERFLWRARKGRNDDAIELLLERSTSAAALGDPAAWANWRGVLARWAMREDKARTAYRLASEHRIEDGDERNDLEWLAGYIALRKLDDAETALRHFHSFKGGVETPISLGRAGYWEGRALEALGRTEEARAAYARGGQHQTSFYGLLAAEKAGLAMDARLTGTSDIFPNHTTAPFWTSDIMEAARLSWAAGETYLTERFTVHLSERLDRTGVGQLAAWAETAEAPHIQLMLSKYALIYHGELFHRPYFPTPEIGRGNRTVPRALEMAISRRESEFDPKVVSGAGAMGLMQLMPGTAKDMAKRVDVPYEQARLTSDMGYNTRLGSEYLAYLIEQFGRNPVLIAVAYNAGPSRARSWSERMGDPRSPGTDIVDWIEHIPFTETRNYVMRVTESLPVYRARLTGETEAINFLAELKQR</sequence>
<evidence type="ECO:0000256" key="2">
    <source>
        <dbReference type="ARBA" id="ARBA00009387"/>
    </source>
</evidence>
<dbReference type="EMBL" id="VSIY01000004">
    <property type="protein sequence ID" value="TYB81971.1"/>
    <property type="molecule type" value="Genomic_DNA"/>
</dbReference>
<dbReference type="AlphaFoldDB" id="A0A5D0RMR7"/>
<dbReference type="PROSITE" id="PS00922">
    <property type="entry name" value="TRANSGLYCOSYLASE"/>
    <property type="match status" value="1"/>
</dbReference>
<protein>
    <submittedName>
        <fullName evidence="6">Lytic transglycosylase domain-containing protein</fullName>
    </submittedName>
</protein>
<comment type="caution">
    <text evidence="6">The sequence shown here is derived from an EMBL/GenBank/DDBJ whole genome shotgun (WGS) entry which is preliminary data.</text>
</comment>
<evidence type="ECO:0000256" key="1">
    <source>
        <dbReference type="ARBA" id="ARBA00007734"/>
    </source>
</evidence>
<dbReference type="SUPFAM" id="SSF53955">
    <property type="entry name" value="Lysozyme-like"/>
    <property type="match status" value="1"/>
</dbReference>
<feature type="domain" description="Transglycosylase SLT" evidence="5">
    <location>
        <begin position="499"/>
        <end position="601"/>
    </location>
</feature>
<feature type="chain" id="PRO_5022856241" evidence="4">
    <location>
        <begin position="27"/>
        <end position="656"/>
    </location>
</feature>